<organism evidence="3 4">
    <name type="scientific">Pontiella sulfatireligans</name>
    <dbReference type="NCBI Taxonomy" id="2750658"/>
    <lineage>
        <taxon>Bacteria</taxon>
        <taxon>Pseudomonadati</taxon>
        <taxon>Kiritimatiellota</taxon>
        <taxon>Kiritimatiellia</taxon>
        <taxon>Kiritimatiellales</taxon>
        <taxon>Pontiellaceae</taxon>
        <taxon>Pontiella</taxon>
    </lineage>
</organism>
<dbReference type="PANTHER" id="PTHR12277:SF81">
    <property type="entry name" value="PROTEIN ABHD13"/>
    <property type="match status" value="1"/>
</dbReference>
<keyword evidence="1" id="KW-0472">Membrane</keyword>
<gene>
    <name evidence="3" type="primary">rtxA_2</name>
    <name evidence="3" type="ORF">SCARR_02356</name>
</gene>
<dbReference type="RefSeq" id="WP_136061726.1">
    <property type="nucleotide sequence ID" value="NZ_CAAHFH010000001.1"/>
</dbReference>
<feature type="domain" description="Serine aminopeptidase S33" evidence="2">
    <location>
        <begin position="66"/>
        <end position="171"/>
    </location>
</feature>
<evidence type="ECO:0000259" key="2">
    <source>
        <dbReference type="Pfam" id="PF12146"/>
    </source>
</evidence>
<dbReference type="SUPFAM" id="SSF53474">
    <property type="entry name" value="alpha/beta-Hydrolases"/>
    <property type="match status" value="1"/>
</dbReference>
<keyword evidence="4" id="KW-1185">Reference proteome</keyword>
<dbReference type="Gene3D" id="3.40.50.1820">
    <property type="entry name" value="alpha/beta hydrolase"/>
    <property type="match status" value="1"/>
</dbReference>
<evidence type="ECO:0000313" key="4">
    <source>
        <dbReference type="Proteomes" id="UP000346198"/>
    </source>
</evidence>
<dbReference type="InterPro" id="IPR029058">
    <property type="entry name" value="AB_hydrolase_fold"/>
</dbReference>
<sequence length="267" mass="29832">MNGNILGRLALYGGIYALLNVYALLFSNRLIFRPQTPSYIRLPDEVKIESGGGETINAVYLEHPDAKFTILFSHGNAEDMGNVVPFMRQFHELGYSVLMYDYRGYGTSEGSPSERKAKQDVAAAYRWLVEEKQVDPKTIIAQGRSLGGAPATWLAANREVGGLVIESTFVSAFRVKTVWPLLPWDKFNSLSAIKKVKCPVLVMHGRDDAIIPFWHGQKLYDAAPGKKMKLWISDGSHNDYAYVAGADYFDTFQRFSESFSKGTSTPK</sequence>
<protein>
    <submittedName>
        <fullName evidence="3">Multifunctional-autoprocessing repeats-in-toxin</fullName>
    </submittedName>
</protein>
<dbReference type="EMBL" id="CAAHFH010000001">
    <property type="protein sequence ID" value="VGO20294.1"/>
    <property type="molecule type" value="Genomic_DNA"/>
</dbReference>
<dbReference type="Proteomes" id="UP000346198">
    <property type="component" value="Unassembled WGS sequence"/>
</dbReference>
<dbReference type="InterPro" id="IPR022742">
    <property type="entry name" value="Hydrolase_4"/>
</dbReference>
<name>A0A6C2ULW0_9BACT</name>
<accession>A0A6C2ULW0</accession>
<evidence type="ECO:0000256" key="1">
    <source>
        <dbReference type="SAM" id="Phobius"/>
    </source>
</evidence>
<keyword evidence="1" id="KW-0812">Transmembrane</keyword>
<dbReference type="AlphaFoldDB" id="A0A6C2ULW0"/>
<evidence type="ECO:0000313" key="3">
    <source>
        <dbReference type="EMBL" id="VGO20294.1"/>
    </source>
</evidence>
<reference evidence="3 4" key="1">
    <citation type="submission" date="2019-04" db="EMBL/GenBank/DDBJ databases">
        <authorList>
            <person name="Van Vliet M D."/>
        </authorList>
    </citation>
    <scope>NUCLEOTIDE SEQUENCE [LARGE SCALE GENOMIC DNA]</scope>
    <source>
        <strain evidence="3 4">F21</strain>
    </source>
</reference>
<keyword evidence="1" id="KW-1133">Transmembrane helix</keyword>
<dbReference type="PANTHER" id="PTHR12277">
    <property type="entry name" value="ALPHA/BETA HYDROLASE DOMAIN-CONTAINING PROTEIN"/>
    <property type="match status" value="1"/>
</dbReference>
<dbReference type="Pfam" id="PF12146">
    <property type="entry name" value="Hydrolase_4"/>
    <property type="match status" value="1"/>
</dbReference>
<proteinExistence type="predicted"/>
<feature type="transmembrane region" description="Helical" evidence="1">
    <location>
        <begin position="6"/>
        <end position="25"/>
    </location>
</feature>